<protein>
    <recommendedName>
        <fullName evidence="5">DUF19 domain-containing protein</fullName>
    </recommendedName>
</protein>
<feature type="region of interest" description="Disordered" evidence="1">
    <location>
        <begin position="404"/>
        <end position="434"/>
    </location>
</feature>
<evidence type="ECO:0000256" key="2">
    <source>
        <dbReference type="SAM" id="SignalP"/>
    </source>
</evidence>
<proteinExistence type="predicted"/>
<feature type="chain" id="PRO_5035758031" description="DUF19 domain-containing protein" evidence="2">
    <location>
        <begin position="19"/>
        <end position="450"/>
    </location>
</feature>
<dbReference type="AlphaFoldDB" id="A0A8R1I6C6"/>
<evidence type="ECO:0000313" key="4">
    <source>
        <dbReference type="Proteomes" id="UP000005237"/>
    </source>
</evidence>
<dbReference type="Proteomes" id="UP000005237">
    <property type="component" value="Unassembled WGS sequence"/>
</dbReference>
<name>A0A8R1I6C6_CAEJA</name>
<feature type="region of interest" description="Disordered" evidence="1">
    <location>
        <begin position="377"/>
        <end position="396"/>
    </location>
</feature>
<reference evidence="3" key="2">
    <citation type="submission" date="2022-06" db="UniProtKB">
        <authorList>
            <consortium name="EnsemblMetazoa"/>
        </authorList>
    </citation>
    <scope>IDENTIFICATION</scope>
    <source>
        <strain evidence="3">DF5081</strain>
    </source>
</reference>
<accession>A0A8R1I6C6</accession>
<dbReference type="EnsemblMetazoa" id="CJA16279.1">
    <property type="protein sequence ID" value="CJA16279.1"/>
    <property type="gene ID" value="WBGene00135483"/>
</dbReference>
<feature type="compositionally biased region" description="Acidic residues" evidence="1">
    <location>
        <begin position="386"/>
        <end position="396"/>
    </location>
</feature>
<keyword evidence="4" id="KW-1185">Reference proteome</keyword>
<keyword evidence="2" id="KW-0732">Signal</keyword>
<feature type="region of interest" description="Disordered" evidence="1">
    <location>
        <begin position="306"/>
        <end position="329"/>
    </location>
</feature>
<reference evidence="4" key="1">
    <citation type="submission" date="2010-08" db="EMBL/GenBank/DDBJ databases">
        <authorList>
            <consortium name="Caenorhabditis japonica Sequencing Consortium"/>
            <person name="Wilson R.K."/>
        </authorList>
    </citation>
    <scope>NUCLEOTIDE SEQUENCE [LARGE SCALE GENOMIC DNA]</scope>
    <source>
        <strain evidence="4">DF5081</strain>
    </source>
</reference>
<evidence type="ECO:0000256" key="1">
    <source>
        <dbReference type="SAM" id="MobiDB-lite"/>
    </source>
</evidence>
<evidence type="ECO:0008006" key="5">
    <source>
        <dbReference type="Google" id="ProtNLM"/>
    </source>
</evidence>
<feature type="compositionally biased region" description="Low complexity" evidence="1">
    <location>
        <begin position="306"/>
        <end position="326"/>
    </location>
</feature>
<evidence type="ECO:0000313" key="3">
    <source>
        <dbReference type="EnsemblMetazoa" id="CJA16279.1"/>
    </source>
</evidence>
<feature type="signal peptide" evidence="2">
    <location>
        <begin position="1"/>
        <end position="18"/>
    </location>
</feature>
<sequence length="450" mass="50259">MKTYFIFLLTVSCRIVSGQFYCADLLQQCAKSAAEYTEQILQFKESAFKSCVRRPSCHTERKIFDECFDASVSATHVAPASTDSDNVNNDGDTKIRKVTPIPTTKQNSLLKFFAEKSLKFRSALDQCFVRSPFVPKRNFFGPSLLDEDAAYARAIYQFDLADRLWGLPELSITRPSLDTLGVCGAKNSAMRVFGSGISRISRASDPTKNNITTSCMLDEDEIACYREALDLNNEYVQLIYNRDYALRACVQGIRQQSVCRMNDRSRLRACLCGVREQYDNEVQASILQCVKSKSPRVPAMVIEMSSSLDSEPTSSSSSSFSMDSSPGLQEQVTPAQLTFDTPGAIVNGQCMCACDAAKNEVGKYFLKNQKQQGKVKTREEVKEEKEPEGELGEEGEDTIETLKTGTQIIVKRDEKPPPTSVARFKENSPRLMQPSEAAGRVFWMNNLTII</sequence>
<organism evidence="3 4">
    <name type="scientific">Caenorhabditis japonica</name>
    <dbReference type="NCBI Taxonomy" id="281687"/>
    <lineage>
        <taxon>Eukaryota</taxon>
        <taxon>Metazoa</taxon>
        <taxon>Ecdysozoa</taxon>
        <taxon>Nematoda</taxon>
        <taxon>Chromadorea</taxon>
        <taxon>Rhabditida</taxon>
        <taxon>Rhabditina</taxon>
        <taxon>Rhabditomorpha</taxon>
        <taxon>Rhabditoidea</taxon>
        <taxon>Rhabditidae</taxon>
        <taxon>Peloderinae</taxon>
        <taxon>Caenorhabditis</taxon>
    </lineage>
</organism>